<dbReference type="STRING" id="1833852.B0537_04410"/>
<dbReference type="Proteomes" id="UP000189464">
    <property type="component" value="Chromosome"/>
</dbReference>
<dbReference type="Gene3D" id="3.40.50.10420">
    <property type="entry name" value="NagB/RpiA/CoA transferase-like"/>
    <property type="match status" value="1"/>
</dbReference>
<accession>A0A1S6IUD9</accession>
<gene>
    <name evidence="2" type="ORF">B0537_04410</name>
</gene>
<proteinExistence type="predicted"/>
<name>A0A1S6IUD9_9FIRM</name>
<organism evidence="2 3">
    <name type="scientific">Desulforamulus ferrireducens</name>
    <dbReference type="NCBI Taxonomy" id="1833852"/>
    <lineage>
        <taxon>Bacteria</taxon>
        <taxon>Bacillati</taxon>
        <taxon>Bacillota</taxon>
        <taxon>Clostridia</taxon>
        <taxon>Eubacteriales</taxon>
        <taxon>Peptococcaceae</taxon>
        <taxon>Desulforamulus</taxon>
    </lineage>
</organism>
<dbReference type="KEGG" id="dfg:B0537_04410"/>
<dbReference type="PANTHER" id="PTHR36179">
    <property type="entry name" value="LUD_DOM DOMAIN-CONTAINING PROTEIN"/>
    <property type="match status" value="1"/>
</dbReference>
<dbReference type="EMBL" id="CP019698">
    <property type="protein sequence ID" value="AQS58397.1"/>
    <property type="molecule type" value="Genomic_DNA"/>
</dbReference>
<dbReference type="InterPro" id="IPR003741">
    <property type="entry name" value="LUD_dom"/>
</dbReference>
<dbReference type="RefSeq" id="WP_077713361.1">
    <property type="nucleotide sequence ID" value="NZ_CP019698.1"/>
</dbReference>
<dbReference type="PIRSF" id="PIRSF020269">
    <property type="entry name" value="DUF1121"/>
    <property type="match status" value="1"/>
</dbReference>
<dbReference type="Pfam" id="PF02589">
    <property type="entry name" value="LUD_dom"/>
    <property type="match status" value="1"/>
</dbReference>
<dbReference type="InterPro" id="IPR037171">
    <property type="entry name" value="NagB/RpiA_transferase-like"/>
</dbReference>
<keyword evidence="3" id="KW-1185">Reference proteome</keyword>
<dbReference type="SUPFAM" id="SSF100950">
    <property type="entry name" value="NagB/RpiA/CoA transferase-like"/>
    <property type="match status" value="1"/>
</dbReference>
<dbReference type="OrthoDB" id="9809147at2"/>
<dbReference type="InterPro" id="IPR009501">
    <property type="entry name" value="UCP020269"/>
</dbReference>
<dbReference type="InterPro" id="IPR024185">
    <property type="entry name" value="FTHF_cligase-like_sf"/>
</dbReference>
<feature type="domain" description="LUD" evidence="1">
    <location>
        <begin position="13"/>
        <end position="207"/>
    </location>
</feature>
<evidence type="ECO:0000259" key="1">
    <source>
        <dbReference type="Pfam" id="PF02589"/>
    </source>
</evidence>
<reference evidence="2 3" key="1">
    <citation type="journal article" date="2016" name="Int. J. Syst. Evol. Microbiol.">
        <title>Desulfotomaculum ferrireducens sp. nov., a moderately thermophilic sulfate-reducing and dissimilatory Fe(III)-reducing bacterium isolated from compost.</title>
        <authorList>
            <person name="Yang G."/>
            <person name="Guo J."/>
            <person name="Zhuang L."/>
            <person name="Yuan Y."/>
            <person name="Zhou S."/>
        </authorList>
    </citation>
    <scope>NUCLEOTIDE SEQUENCE [LARGE SCALE GENOMIC DNA]</scope>
    <source>
        <strain evidence="2 3">GSS09</strain>
    </source>
</reference>
<sequence>MNIHQWHKDTIGQKTVAALKKNEFDAVYFSTKEEAVEHILSYINSGAQVGFGGSMTISQDLALIEKVKDKGAVLLVHGDPQLTSAERLEVMRKQQVCDVFVTSTNAVTLDGCLVNMDGVGNRVAALTFGPRKVIVVVGTNKICQDVDAAVKRLQTVAAPKNSKRLNTNTPCAVTGICADCQSSGRICKVLSVMKRKPSLTDITVVVVGEDMGY</sequence>
<evidence type="ECO:0000313" key="3">
    <source>
        <dbReference type="Proteomes" id="UP000189464"/>
    </source>
</evidence>
<dbReference type="AlphaFoldDB" id="A0A1S6IUD9"/>
<evidence type="ECO:0000313" key="2">
    <source>
        <dbReference type="EMBL" id="AQS58397.1"/>
    </source>
</evidence>
<dbReference type="PANTHER" id="PTHR36179:SF2">
    <property type="entry name" value="LUD DOMAIN-CONTAINING PROTEIN"/>
    <property type="match status" value="1"/>
</dbReference>
<protein>
    <submittedName>
        <fullName evidence="2">Lactate utilization protein C</fullName>
    </submittedName>
</protein>